<dbReference type="STRING" id="1561998.A0A1I7UQM9"/>
<dbReference type="SUPFAM" id="SSF53098">
    <property type="entry name" value="Ribonuclease H-like"/>
    <property type="match status" value="1"/>
</dbReference>
<dbReference type="InterPro" id="IPR012337">
    <property type="entry name" value="RNaseH-like_sf"/>
</dbReference>
<evidence type="ECO:0000313" key="3">
    <source>
        <dbReference type="Proteomes" id="UP000095282"/>
    </source>
</evidence>
<name>A0A1I7UQM9_9PELO</name>
<dbReference type="PANTHER" id="PTHR47765:SF2">
    <property type="entry name" value="EXONUCLEASE MUT-7 HOMOLOG"/>
    <property type="match status" value="1"/>
</dbReference>
<evidence type="ECO:0000259" key="2">
    <source>
        <dbReference type="Pfam" id="PF01612"/>
    </source>
</evidence>
<dbReference type="eggNOG" id="KOG2207">
    <property type="taxonomic scope" value="Eukaryota"/>
</dbReference>
<dbReference type="GO" id="GO:0008408">
    <property type="term" value="F:3'-5' exonuclease activity"/>
    <property type="evidence" value="ECO:0007669"/>
    <property type="project" value="InterPro"/>
</dbReference>
<dbReference type="Proteomes" id="UP000095282">
    <property type="component" value="Unplaced"/>
</dbReference>
<dbReference type="PANTHER" id="PTHR47765">
    <property type="entry name" value="3'-5' EXONUCLEASE DOMAIN-CONTAINING PROTEIN"/>
    <property type="match status" value="1"/>
</dbReference>
<dbReference type="InterPro" id="IPR052408">
    <property type="entry name" value="Exonuclease_MUT-7-like"/>
</dbReference>
<reference evidence="4" key="1">
    <citation type="submission" date="2016-11" db="UniProtKB">
        <authorList>
            <consortium name="WormBaseParasite"/>
        </authorList>
    </citation>
    <scope>IDENTIFICATION</scope>
</reference>
<dbReference type="InterPro" id="IPR036397">
    <property type="entry name" value="RNaseH_sf"/>
</dbReference>
<evidence type="ECO:0000256" key="1">
    <source>
        <dbReference type="SAM" id="MobiDB-lite"/>
    </source>
</evidence>
<proteinExistence type="predicted"/>
<feature type="domain" description="3'-5' exonuclease" evidence="2">
    <location>
        <begin position="423"/>
        <end position="599"/>
    </location>
</feature>
<accession>A0A1I7UQM9</accession>
<protein>
    <submittedName>
        <fullName evidence="4">3'-5' exonuclease domain-containing protein</fullName>
    </submittedName>
</protein>
<evidence type="ECO:0000313" key="4">
    <source>
        <dbReference type="WBParaSite" id="Csp11.Scaffold630.g18372.t1"/>
    </source>
</evidence>
<dbReference type="WBParaSite" id="Csp11.Scaffold630.g18372.t1">
    <property type="protein sequence ID" value="Csp11.Scaffold630.g18372.t1"/>
    <property type="gene ID" value="Csp11.Scaffold630.g18372"/>
</dbReference>
<dbReference type="Gene3D" id="3.30.420.10">
    <property type="entry name" value="Ribonuclease H-like superfamily/Ribonuclease H"/>
    <property type="match status" value="1"/>
</dbReference>
<organism evidence="3 4">
    <name type="scientific">Caenorhabditis tropicalis</name>
    <dbReference type="NCBI Taxonomy" id="1561998"/>
    <lineage>
        <taxon>Eukaryota</taxon>
        <taxon>Metazoa</taxon>
        <taxon>Ecdysozoa</taxon>
        <taxon>Nematoda</taxon>
        <taxon>Chromadorea</taxon>
        <taxon>Rhabditida</taxon>
        <taxon>Rhabditina</taxon>
        <taxon>Rhabditomorpha</taxon>
        <taxon>Rhabditoidea</taxon>
        <taxon>Rhabditidae</taxon>
        <taxon>Peloderinae</taxon>
        <taxon>Caenorhabditis</taxon>
    </lineage>
</organism>
<keyword evidence="3" id="KW-1185">Reference proteome</keyword>
<dbReference type="InterPro" id="IPR002562">
    <property type="entry name" value="3'-5'_exonuclease_dom"/>
</dbReference>
<dbReference type="GO" id="GO:0006139">
    <property type="term" value="P:nucleobase-containing compound metabolic process"/>
    <property type="evidence" value="ECO:0007669"/>
    <property type="project" value="InterPro"/>
</dbReference>
<feature type="region of interest" description="Disordered" evidence="1">
    <location>
        <begin position="1"/>
        <end position="27"/>
    </location>
</feature>
<sequence length="763" mass="90545">MTEQDTKESELGENGEEKKTRSQKYTKVESRNKILKGFQDVMKCPKEERREELRTTIFEFFDEDLLNSRLEVEDSFEKVNIYEMILIMLQNIPDRKKPIGKTLTQWFLDDFLSWMEAKNIEEELKNEQLTDEIQLRGIRKCINYVQFSESLERIFCVSKEMISNERDEMIRSMMENHQFKEASDIIMKHGLVENYTFDELVLPLILFDKVPYVDELLKMSPRFQKDYLRFLDYFVGETEEYINAFFEPYKEKGLLKINVNRYYGKSLTTFISKFFNEKVKQFHFDLEERRDAPRYEQLMKGRALRYFCKQRFETGTMADEVYFEHVKNTLQQSSDRTIAFYLNVLWDSGVHERRIEALFWIKYLPNAMNSIRIHQQFQRFFENPDETMMNEVDRLVDLRQKQSEPEILEQLFVFEDDQKYPISIVKSESEVDELCKELDSLEKGEYVGYDGEFKPSHLVDSHNSKMAIMQLFFNQKVIIIDCVELEKLPNRDEFWSKIYETLFESKKFKVIGFDLKNDMEALYSVQTICDNYKTENIDNCICVKRFVDILNNLDLSILNLEEKSTKLTTLTRPLRKNQIVYAAKDSAAVMELFLKLMEKSKENSVDIDKILMDSHMVMTTKKVAEKKVNKALNTMKWSEVYEILHTHRDASKPVQNISEIRIIADMMVLGAAKNLRLLGAGVLLPNTMSELMKFVEETEQMKSDDQRYILTIPSRSYEILRADYPNLKYILLQNVHSKTPLDLICDFFDNFNFEISPNDGFSY</sequence>
<dbReference type="AlphaFoldDB" id="A0A1I7UQM9"/>
<dbReference type="GO" id="GO:0003676">
    <property type="term" value="F:nucleic acid binding"/>
    <property type="evidence" value="ECO:0007669"/>
    <property type="project" value="InterPro"/>
</dbReference>
<dbReference type="Pfam" id="PF01612">
    <property type="entry name" value="DNA_pol_A_exo1"/>
    <property type="match status" value="1"/>
</dbReference>